<dbReference type="Proteomes" id="UP000228680">
    <property type="component" value="Unassembled WGS sequence"/>
</dbReference>
<comment type="caution">
    <text evidence="1">The sequence shown here is derived from an EMBL/GenBank/DDBJ whole genome shotgun (WGS) entry which is preliminary data.</text>
</comment>
<sequence>MTTEWKNKIAEQVTEEIYSSNPWLHEKFGEHGKENTLKDNYHHLDYLETAFLTQSLSVFEKYTNWLIDVLSSRQVPVHLIEDNYSRLANHLPHVQNEHQREFMHQCLEHGMQVVRERSSVN</sequence>
<evidence type="ECO:0000313" key="2">
    <source>
        <dbReference type="Proteomes" id="UP000228680"/>
    </source>
</evidence>
<keyword evidence="2" id="KW-1185">Reference proteome</keyword>
<dbReference type="OrthoDB" id="2376384at2"/>
<dbReference type="InterPro" id="IPR009050">
    <property type="entry name" value="Globin-like_sf"/>
</dbReference>
<gene>
    <name evidence="1" type="ORF">CQS04_08315</name>
</gene>
<protein>
    <submittedName>
        <fullName evidence="1">Uncharacterized protein</fullName>
    </submittedName>
</protein>
<dbReference type="EMBL" id="PCGR01000002">
    <property type="protein sequence ID" value="PJK17142.1"/>
    <property type="molecule type" value="Genomic_DNA"/>
</dbReference>
<reference evidence="1 2" key="1">
    <citation type="submission" date="2017-10" db="EMBL/GenBank/DDBJ databases">
        <title>Draft genome of Chryseomicrobium casticus sp. nov.</title>
        <authorList>
            <person name="Chakraborty R."/>
            <person name="Saha T."/>
        </authorList>
    </citation>
    <scope>NUCLEOTIDE SEQUENCE [LARGE SCALE GENOMIC DNA]</scope>
    <source>
        <strain evidence="1 2">ET03</strain>
    </source>
</reference>
<accession>A0A2M9F103</accession>
<name>A0A2M9F103_9BACL</name>
<dbReference type="AlphaFoldDB" id="A0A2M9F103"/>
<organism evidence="1 2">
    <name type="scientific">Chryseomicrobium excrementi</name>
    <dbReference type="NCBI Taxonomy" id="2041346"/>
    <lineage>
        <taxon>Bacteria</taxon>
        <taxon>Bacillati</taxon>
        <taxon>Bacillota</taxon>
        <taxon>Bacilli</taxon>
        <taxon>Bacillales</taxon>
        <taxon>Caryophanaceae</taxon>
        <taxon>Chryseomicrobium</taxon>
    </lineage>
</organism>
<proteinExistence type="predicted"/>
<evidence type="ECO:0000313" key="1">
    <source>
        <dbReference type="EMBL" id="PJK17142.1"/>
    </source>
</evidence>
<dbReference type="RefSeq" id="WP_100353685.1">
    <property type="nucleotide sequence ID" value="NZ_PCGR01000002.1"/>
</dbReference>
<dbReference type="SUPFAM" id="SSF46458">
    <property type="entry name" value="Globin-like"/>
    <property type="match status" value="1"/>
</dbReference>